<evidence type="ECO:0000313" key="2">
    <source>
        <dbReference type="EMBL" id="AMW11051.1"/>
    </source>
</evidence>
<proteinExistence type="predicted"/>
<keyword evidence="3" id="KW-1185">Reference proteome</keyword>
<feature type="compositionally biased region" description="Basic and acidic residues" evidence="1">
    <location>
        <begin position="84"/>
        <end position="97"/>
    </location>
</feature>
<evidence type="ECO:0000313" key="3">
    <source>
        <dbReference type="Proteomes" id="UP000076096"/>
    </source>
</evidence>
<name>A0A143C114_9ACTN</name>
<organism evidence="2 3">
    <name type="scientific">Streptomyces qaidamensis</name>
    <dbReference type="NCBI Taxonomy" id="1783515"/>
    <lineage>
        <taxon>Bacteria</taxon>
        <taxon>Bacillati</taxon>
        <taxon>Actinomycetota</taxon>
        <taxon>Actinomycetes</taxon>
        <taxon>Kitasatosporales</taxon>
        <taxon>Streptomycetaceae</taxon>
        <taxon>Streptomyces</taxon>
        <taxon>Streptomyces aurantiacus group</taxon>
    </lineage>
</organism>
<evidence type="ECO:0000256" key="1">
    <source>
        <dbReference type="SAM" id="MobiDB-lite"/>
    </source>
</evidence>
<protein>
    <submittedName>
        <fullName evidence="2">Uncharacterized protein</fullName>
    </submittedName>
</protein>
<gene>
    <name evidence="2" type="ORF">A4E84_16975</name>
</gene>
<feature type="region of interest" description="Disordered" evidence="1">
    <location>
        <begin position="59"/>
        <end position="97"/>
    </location>
</feature>
<dbReference type="AlphaFoldDB" id="A0A143C114"/>
<dbReference type="EMBL" id="CP015098">
    <property type="protein sequence ID" value="AMW11051.1"/>
    <property type="molecule type" value="Genomic_DNA"/>
</dbReference>
<dbReference type="KEGG" id="stsi:A4E84_16975"/>
<sequence>MRRGAAMDERTYAIMETMRSAQADTMVRAVRKALDDEPGISGRKVLALLEELAHEAQERATEAMADSEPDRDTCAKCGQPIQTDSRDRERWLHSSDRSRGCRAATFDRENGWNDDIPRSWMATPRRRHP</sequence>
<reference evidence="3" key="1">
    <citation type="submission" date="2016-04" db="EMBL/GenBank/DDBJ databases">
        <authorList>
            <person name="Zhang B."/>
        </authorList>
    </citation>
    <scope>NUCLEOTIDE SEQUENCE [LARGE SCALE GENOMIC DNA]</scope>
    <source>
        <strain evidence="3">S10</strain>
    </source>
</reference>
<accession>A0A143C114</accession>
<dbReference type="Proteomes" id="UP000076096">
    <property type="component" value="Chromosome"/>
</dbReference>